<dbReference type="InterPro" id="IPR011205">
    <property type="entry name" value="UCP015417_vWA"/>
</dbReference>
<evidence type="ECO:0000313" key="5">
    <source>
        <dbReference type="Proteomes" id="UP000649617"/>
    </source>
</evidence>
<dbReference type="CDD" id="cd00198">
    <property type="entry name" value="vWFA"/>
    <property type="match status" value="1"/>
</dbReference>
<reference evidence="4" key="1">
    <citation type="submission" date="2021-02" db="EMBL/GenBank/DDBJ databases">
        <authorList>
            <person name="Dougan E. K."/>
            <person name="Rhodes N."/>
            <person name="Thang M."/>
            <person name="Chan C."/>
        </authorList>
    </citation>
    <scope>NUCLEOTIDE SEQUENCE</scope>
</reference>
<dbReference type="PANTHER" id="PTHR31373:SF27">
    <property type="entry name" value="TROVE DOMAIN-CONTAINING PROTEIN"/>
    <property type="match status" value="1"/>
</dbReference>
<dbReference type="OrthoDB" id="1149618at2759"/>
<evidence type="ECO:0000259" key="2">
    <source>
        <dbReference type="Pfam" id="PF11443"/>
    </source>
</evidence>
<evidence type="ECO:0000256" key="1">
    <source>
        <dbReference type="SAM" id="MobiDB-lite"/>
    </source>
</evidence>
<dbReference type="EMBL" id="CAJNIZ010045802">
    <property type="protein sequence ID" value="CAE7730236.1"/>
    <property type="molecule type" value="Genomic_DNA"/>
</dbReference>
<dbReference type="Gene3D" id="3.40.50.410">
    <property type="entry name" value="von Willebrand factor, type A domain"/>
    <property type="match status" value="1"/>
</dbReference>
<dbReference type="InterPro" id="IPR056690">
    <property type="entry name" value="DUF7788"/>
</dbReference>
<dbReference type="Pfam" id="PF25043">
    <property type="entry name" value="DUF7788"/>
    <property type="match status" value="1"/>
</dbReference>
<gene>
    <name evidence="4" type="ORF">SPIL2461_LOCUS20940</name>
</gene>
<dbReference type="SUPFAM" id="SSF53300">
    <property type="entry name" value="vWA-like"/>
    <property type="match status" value="1"/>
</dbReference>
<feature type="domain" description="DUF7788" evidence="3">
    <location>
        <begin position="430"/>
        <end position="599"/>
    </location>
</feature>
<protein>
    <submittedName>
        <fullName evidence="4">Uncharacterized protein</fullName>
    </submittedName>
</protein>
<dbReference type="AlphaFoldDB" id="A0A812XIW2"/>
<keyword evidence="5" id="KW-1185">Reference proteome</keyword>
<dbReference type="Proteomes" id="UP000649617">
    <property type="component" value="Unassembled WGS sequence"/>
</dbReference>
<feature type="region of interest" description="Disordered" evidence="1">
    <location>
        <begin position="649"/>
        <end position="673"/>
    </location>
</feature>
<organism evidence="4 5">
    <name type="scientific">Symbiodinium pilosum</name>
    <name type="common">Dinoflagellate</name>
    <dbReference type="NCBI Taxonomy" id="2952"/>
    <lineage>
        <taxon>Eukaryota</taxon>
        <taxon>Sar</taxon>
        <taxon>Alveolata</taxon>
        <taxon>Dinophyceae</taxon>
        <taxon>Suessiales</taxon>
        <taxon>Symbiodiniaceae</taxon>
        <taxon>Symbiodinium</taxon>
    </lineage>
</organism>
<sequence length="973" mass="108289">MVLPQAPRTFGSAKLRVPVSAVSTEAVLRRRLRCLDKEACSALLWPSVGRRDVVKHIMSFVDPERPLADTEVGGKMFQDTGSANLDFFFQSVPQGKPRENTQLKGLLDKAWAESPEVCLKQILLLGSRDGKQDRYSFYDAMVWLWYKDPATLLANLHLVPECNYWKGLLEVLARICEGQERSLQRDLALYSHYKRCKDAPADRKYTLEDAGIPGVGNYRPGSRLEMAAEALKRYDSDPVYRALFERIGQLFAEQLRLDMAAMRRGQRVSLCAKWCPLLYHSFDRRTLLCESVARWLFPSSSPEFADCTERQYAYRARDLLRKQLSELGEYMKLPERLMCQQRWGEIQYKALPAACLTKHAKSFEKHDPVRFREFMDKVECGKVRVNTGALQPHEILKRTSGCGTDAEKALAQGQWRAMLERIREAGQLQDCIAVCDVSGSMSCEAAPGVSCMDVAIAMSLLVAELASGPVARQVITFHESPTMATLPNTSDLAELADFVRRLKWGGSTNFYKVFQLLLQKEASPKKILVFSDMQFAPAGGNTTVLRQIQENYRRAGRAMPELVFWNLRGTSGAPALATDEGVVLISGFSSRMLKLVTESGPDPLAALSQALDNPLCAKGRVIQDPAEVRQLMAGPWQAVHTFAAEVEASDAQPDQVAEHDVPAPARKQPSTPRTLTTQLATLPCRVAEAALVGKGGQKIQQLRQLLHDRLCHELDAGRFRFWLDVRDCSLLATVEAAKTSFGEQQLHDALAQLKAHIPRSVVYNKVRHVLGIDGLLAPRHASSVLASLPTQRALLAFLGRKGLKIQALQAELQSLLDAQLPAGSFSFCLDVQLRGVSWEVATTLEVHDDALTNAQLATALERLKAHVRGSSIYTEACRVQPAAKRRRSNGFVIQFTKDDRGEAARLGAELAAAKKAQVLEVARARKQRALFKLRRAIRARAAQVNGRSKAKMASRGKKMARTHKVFADSLFDF</sequence>
<feature type="domain" description="DUF2828" evidence="2">
    <location>
        <begin position="70"/>
        <end position="428"/>
    </location>
</feature>
<proteinExistence type="predicted"/>
<dbReference type="InterPro" id="IPR058580">
    <property type="entry name" value="DUF2828"/>
</dbReference>
<evidence type="ECO:0000259" key="3">
    <source>
        <dbReference type="Pfam" id="PF25043"/>
    </source>
</evidence>
<dbReference type="PANTHER" id="PTHR31373">
    <property type="entry name" value="OS06G0652100 PROTEIN"/>
    <property type="match status" value="1"/>
</dbReference>
<comment type="caution">
    <text evidence="4">The sequence shown here is derived from an EMBL/GenBank/DDBJ whole genome shotgun (WGS) entry which is preliminary data.</text>
</comment>
<accession>A0A812XIW2</accession>
<dbReference type="InterPro" id="IPR036465">
    <property type="entry name" value="vWFA_dom_sf"/>
</dbReference>
<evidence type="ECO:0000313" key="4">
    <source>
        <dbReference type="EMBL" id="CAE7730236.1"/>
    </source>
</evidence>
<dbReference type="Pfam" id="PF11443">
    <property type="entry name" value="DUF2828"/>
    <property type="match status" value="1"/>
</dbReference>
<name>A0A812XIW2_SYMPI</name>